<organism evidence="2 3">
    <name type="scientific">Candidatus Pristimantibacillus lignocellulolyticus</name>
    <dbReference type="NCBI Taxonomy" id="2994561"/>
    <lineage>
        <taxon>Bacteria</taxon>
        <taxon>Bacillati</taxon>
        <taxon>Bacillota</taxon>
        <taxon>Bacilli</taxon>
        <taxon>Bacillales</taxon>
        <taxon>Paenibacillaceae</taxon>
        <taxon>Candidatus Pristimantibacillus</taxon>
    </lineage>
</organism>
<feature type="transmembrane region" description="Helical" evidence="1">
    <location>
        <begin position="150"/>
        <end position="169"/>
    </location>
</feature>
<feature type="transmembrane region" description="Helical" evidence="1">
    <location>
        <begin position="123"/>
        <end position="143"/>
    </location>
</feature>
<keyword evidence="1" id="KW-0812">Transmembrane</keyword>
<feature type="transmembrane region" description="Helical" evidence="1">
    <location>
        <begin position="189"/>
        <end position="206"/>
    </location>
</feature>
<name>A0A9J6ZDJ0_9BACL</name>
<dbReference type="InterPro" id="IPR009845">
    <property type="entry name" value="DUF1405"/>
</dbReference>
<keyword evidence="1" id="KW-0472">Membrane</keyword>
<feature type="transmembrane region" description="Helical" evidence="1">
    <location>
        <begin position="16"/>
        <end position="36"/>
    </location>
</feature>
<dbReference type="Proteomes" id="UP001056756">
    <property type="component" value="Chromosome"/>
</dbReference>
<gene>
    <name evidence="2" type="ORF">NAG76_20100</name>
</gene>
<evidence type="ECO:0000313" key="3">
    <source>
        <dbReference type="Proteomes" id="UP001056756"/>
    </source>
</evidence>
<reference evidence="2" key="1">
    <citation type="submission" date="2022-05" db="EMBL/GenBank/DDBJ databases">
        <title>Novel bacterial taxa in a minimal lignocellulolytic consortium and its capacity to transform plastics disclosed by genome-resolved metagenomics.</title>
        <authorList>
            <person name="Rodriguez C.A.D."/>
            <person name="Diaz-Garcia L."/>
            <person name="Herrera K."/>
            <person name="Tarazona N.A."/>
            <person name="Sproer C."/>
            <person name="Overmann J."/>
            <person name="Jimenez D.J."/>
        </authorList>
    </citation>
    <scope>NUCLEOTIDE SEQUENCE</scope>
    <source>
        <strain evidence="2">MAG5</strain>
    </source>
</reference>
<evidence type="ECO:0000313" key="2">
    <source>
        <dbReference type="EMBL" id="URN94100.1"/>
    </source>
</evidence>
<feature type="transmembrane region" description="Helical" evidence="1">
    <location>
        <begin position="95"/>
        <end position="117"/>
    </location>
</feature>
<dbReference type="EMBL" id="CP097899">
    <property type="protein sequence ID" value="URN94100.1"/>
    <property type="molecule type" value="Genomic_DNA"/>
</dbReference>
<proteinExistence type="predicted"/>
<dbReference type="PANTHER" id="PTHR40042">
    <property type="entry name" value="HYPOTHETICAL MEMBRANE SPANNING PROTEIN"/>
    <property type="match status" value="1"/>
</dbReference>
<accession>A0A9J6ZDJ0</accession>
<dbReference type="KEGG" id="plig:NAG76_20100"/>
<protein>
    <submittedName>
        <fullName evidence="2">DUF1405 domain-containing protein</fullName>
    </submittedName>
</protein>
<feature type="transmembrane region" description="Helical" evidence="1">
    <location>
        <begin position="56"/>
        <end position="75"/>
    </location>
</feature>
<evidence type="ECO:0000256" key="1">
    <source>
        <dbReference type="SAM" id="Phobius"/>
    </source>
</evidence>
<dbReference type="Pfam" id="PF07187">
    <property type="entry name" value="DUF1405"/>
    <property type="match status" value="1"/>
</dbReference>
<dbReference type="PANTHER" id="PTHR40042:SF1">
    <property type="entry name" value="DUF1405 DOMAIN-CONTAINING PROTEIN"/>
    <property type="match status" value="1"/>
</dbReference>
<keyword evidence="1" id="KW-1133">Transmembrane helix</keyword>
<dbReference type="AlphaFoldDB" id="A0A9J6ZDJ0"/>
<sequence>MRIKWFFSKSFLMNRNFLWPLFLINLLGTIYGYIWYDSQLQWTIANYENWRWLLVFVPDSPTASLFFTIAVLYMLYPPKGTSRFVRWSRTIIESLAVVCSVKYGVWATAIIIAGATQGEPLEWQSYMLMTSHLAMAFEALLYVRFMRVSGVSLTIATGWLLLNDTLDYHYGIYPFLPRALHDSVTEVKWFTIGLSLASLLVGYIVWKKKIRS</sequence>